<gene>
    <name evidence="1" type="ORF">BARRO_130002</name>
    <name evidence="2" type="ORF">O99_00888</name>
</gene>
<name>E6YNC0_9HYPH</name>
<dbReference type="EMBL" id="FN645467">
    <property type="protein sequence ID" value="CBI78358.1"/>
    <property type="molecule type" value="Genomic_DNA"/>
</dbReference>
<keyword evidence="3" id="KW-1185">Reference proteome</keyword>
<dbReference type="PATRIC" id="fig|685782.3.peg.919"/>
<reference evidence="1" key="1">
    <citation type="journal article" date="2011" name="PLoS Genet.">
        <title>Parallel evolution of a type IV secretion system in radiating lineages of the host-restricted bacterial pathogen Bartonella.</title>
        <authorList>
            <person name="Engel P."/>
            <person name="Salzburger W."/>
            <person name="Liesch M."/>
            <person name="Chang C.C."/>
            <person name="Maruyama S."/>
            <person name="Lanz C."/>
            <person name="Calteau A."/>
            <person name="Lajus A."/>
            <person name="Medigue C."/>
            <person name="Schuster S.C."/>
            <person name="Dehio C."/>
        </authorList>
    </citation>
    <scope>NUCLEOTIDE SEQUENCE</scope>
    <source>
        <strain evidence="1">ATCC BAA-1498</strain>
    </source>
</reference>
<dbReference type="HOGENOM" id="CLU_3132735_0_0_5"/>
<dbReference type="EMBL" id="AHPK01000014">
    <property type="protein sequence ID" value="KEC54990.1"/>
    <property type="molecule type" value="Genomic_DNA"/>
</dbReference>
<proteinExistence type="predicted"/>
<evidence type="ECO:0000313" key="3">
    <source>
        <dbReference type="Proteomes" id="UP000027336"/>
    </source>
</evidence>
<dbReference type="RefSeq" id="WP_153300836.1">
    <property type="nucleotide sequence ID" value="NZ_KL407337.1"/>
</dbReference>
<evidence type="ECO:0000313" key="1">
    <source>
        <dbReference type="EMBL" id="CBI78358.1"/>
    </source>
</evidence>
<organism evidence="1">
    <name type="scientific">Bartonella rochalimae ATCC BAA-1498</name>
    <dbReference type="NCBI Taxonomy" id="685782"/>
    <lineage>
        <taxon>Bacteria</taxon>
        <taxon>Pseudomonadati</taxon>
        <taxon>Pseudomonadota</taxon>
        <taxon>Alphaproteobacteria</taxon>
        <taxon>Hyphomicrobiales</taxon>
        <taxon>Bartonellaceae</taxon>
        <taxon>Bartonella</taxon>
    </lineage>
</organism>
<reference evidence="2 3" key="2">
    <citation type="submission" date="2012-04" db="EMBL/GenBank/DDBJ databases">
        <title>The Genome Sequence of Bartonella rochalimae BMGH.</title>
        <authorList>
            <consortium name="The Broad Institute Genome Sequencing Platform"/>
            <consortium name="The Broad Institute Genome Sequencing Center for Infectious Disease"/>
            <person name="Feldgarden M."/>
            <person name="Kirby J."/>
            <person name="Kosoy M."/>
            <person name="Birtles R."/>
            <person name="Probert W.S."/>
            <person name="Chiaraviglio L."/>
            <person name="Walker B."/>
            <person name="Young S.K."/>
            <person name="Zeng Q."/>
            <person name="Gargeya S."/>
            <person name="Fitzgerald M."/>
            <person name="Haas B."/>
            <person name="Abouelleil A."/>
            <person name="Alvarado L."/>
            <person name="Arachchi H.M."/>
            <person name="Berlin A.M."/>
            <person name="Chapman S.B."/>
            <person name="Goldberg J."/>
            <person name="Griggs A."/>
            <person name="Gujja S."/>
            <person name="Hansen M."/>
            <person name="Howarth C."/>
            <person name="Imamovic A."/>
            <person name="Larimer J."/>
            <person name="McCowen C."/>
            <person name="Montmayeur A."/>
            <person name="Murphy C."/>
            <person name="Neiman D."/>
            <person name="Pearson M."/>
            <person name="Priest M."/>
            <person name="Roberts A."/>
            <person name="Saif S."/>
            <person name="Shea T."/>
            <person name="Sisk P."/>
            <person name="Sykes S."/>
            <person name="Wortman J."/>
            <person name="Nusbaum C."/>
            <person name="Birren B."/>
        </authorList>
    </citation>
    <scope>NUCLEOTIDE SEQUENCE [LARGE SCALE GENOMIC DNA]</scope>
    <source>
        <strain evidence="2 3">ATCC BAA-1498</strain>
    </source>
</reference>
<dbReference type="AlphaFoldDB" id="E6YNC0"/>
<sequence length="49" mass="5358">MNSLRNVVRYPLVIVFCLLLTLIGCTRQDMGAENSSGHSGYKSVQADLS</sequence>
<evidence type="ECO:0000313" key="2">
    <source>
        <dbReference type="EMBL" id="KEC54990.1"/>
    </source>
</evidence>
<protein>
    <submittedName>
        <fullName evidence="1">Uncharacterized protein</fullName>
    </submittedName>
</protein>
<dbReference type="PROSITE" id="PS51257">
    <property type="entry name" value="PROKAR_LIPOPROTEIN"/>
    <property type="match status" value="1"/>
</dbReference>
<accession>E6YNC0</accession>
<dbReference type="Proteomes" id="UP000027336">
    <property type="component" value="Unassembled WGS sequence"/>
</dbReference>